<organism evidence="2 3">
    <name type="scientific">Candidatus Intestinimonas merdavium</name>
    <dbReference type="NCBI Taxonomy" id="2838622"/>
    <lineage>
        <taxon>Bacteria</taxon>
        <taxon>Bacillati</taxon>
        <taxon>Bacillota</taxon>
        <taxon>Clostridia</taxon>
        <taxon>Eubacteriales</taxon>
        <taxon>Intestinimonas</taxon>
    </lineage>
</organism>
<dbReference type="InterPro" id="IPR050270">
    <property type="entry name" value="DegV_domain_contain"/>
</dbReference>
<dbReference type="Gene3D" id="3.30.1180.10">
    <property type="match status" value="1"/>
</dbReference>
<dbReference type="SUPFAM" id="SSF82549">
    <property type="entry name" value="DAK1/DegV-like"/>
    <property type="match status" value="1"/>
</dbReference>
<dbReference type="PANTHER" id="PTHR33434:SF2">
    <property type="entry name" value="FATTY ACID-BINDING PROTEIN TM_1468"/>
    <property type="match status" value="1"/>
</dbReference>
<dbReference type="GO" id="GO:0008289">
    <property type="term" value="F:lipid binding"/>
    <property type="evidence" value="ECO:0007669"/>
    <property type="project" value="UniProtKB-KW"/>
</dbReference>
<dbReference type="NCBIfam" id="TIGR00762">
    <property type="entry name" value="DegV"/>
    <property type="match status" value="1"/>
</dbReference>
<evidence type="ECO:0000313" key="2">
    <source>
        <dbReference type="EMBL" id="HIY72515.1"/>
    </source>
</evidence>
<dbReference type="Proteomes" id="UP000886824">
    <property type="component" value="Unassembled WGS sequence"/>
</dbReference>
<dbReference type="PANTHER" id="PTHR33434">
    <property type="entry name" value="DEGV DOMAIN-CONTAINING PROTEIN DR_1986-RELATED"/>
    <property type="match status" value="1"/>
</dbReference>
<name>A0A9D1Z2N6_9FIRM</name>
<sequence>QKALEVEVVPLSVHFGAESFLDGIDLSNEAFYERLRVAEALPTTAQVNPEEFARRFQAHVDAGDQVVGIFIASQLSGTCQSAMIARDMVDEDNIFVVDSTTVTFGLGLVVEMAARLRDQGLDAKTIAQKVEELAKRLRFYAVVSTLKYLKMGGRISGTAAVVGSMLGITPILNIRNGIVEAAAKSRGRKGAFQWMEKQIQAEPADLSLPVSFGNADSPEIMAECEASLQGCIPGAEILESAIGSVVGTHAGPGCTGIAYFVQE</sequence>
<evidence type="ECO:0000313" key="3">
    <source>
        <dbReference type="Proteomes" id="UP000886824"/>
    </source>
</evidence>
<accession>A0A9D1Z2N6</accession>
<feature type="non-terminal residue" evidence="2">
    <location>
        <position position="1"/>
    </location>
</feature>
<gene>
    <name evidence="2" type="ORF">H9826_00885</name>
</gene>
<dbReference type="InterPro" id="IPR043168">
    <property type="entry name" value="DegV_C"/>
</dbReference>
<dbReference type="PROSITE" id="PS51482">
    <property type="entry name" value="DEGV"/>
    <property type="match status" value="1"/>
</dbReference>
<reference evidence="2" key="2">
    <citation type="submission" date="2021-04" db="EMBL/GenBank/DDBJ databases">
        <authorList>
            <person name="Gilroy R."/>
        </authorList>
    </citation>
    <scope>NUCLEOTIDE SEQUENCE</scope>
    <source>
        <strain evidence="2">CHK33-7979</strain>
    </source>
</reference>
<dbReference type="Pfam" id="PF02645">
    <property type="entry name" value="DegV"/>
    <property type="match status" value="1"/>
</dbReference>
<reference evidence="2" key="1">
    <citation type="journal article" date="2021" name="PeerJ">
        <title>Extensive microbial diversity within the chicken gut microbiome revealed by metagenomics and culture.</title>
        <authorList>
            <person name="Gilroy R."/>
            <person name="Ravi A."/>
            <person name="Getino M."/>
            <person name="Pursley I."/>
            <person name="Horton D.L."/>
            <person name="Alikhan N.F."/>
            <person name="Baker D."/>
            <person name="Gharbi K."/>
            <person name="Hall N."/>
            <person name="Watson M."/>
            <person name="Adriaenssens E.M."/>
            <person name="Foster-Nyarko E."/>
            <person name="Jarju S."/>
            <person name="Secka A."/>
            <person name="Antonio M."/>
            <person name="Oren A."/>
            <person name="Chaudhuri R.R."/>
            <person name="La Ragione R."/>
            <person name="Hildebrand F."/>
            <person name="Pallen M.J."/>
        </authorList>
    </citation>
    <scope>NUCLEOTIDE SEQUENCE</scope>
    <source>
        <strain evidence="2">CHK33-7979</strain>
    </source>
</reference>
<comment type="caution">
    <text evidence="2">The sequence shown here is derived from an EMBL/GenBank/DDBJ whole genome shotgun (WGS) entry which is preliminary data.</text>
</comment>
<dbReference type="EMBL" id="DXCX01000014">
    <property type="protein sequence ID" value="HIY72515.1"/>
    <property type="molecule type" value="Genomic_DNA"/>
</dbReference>
<proteinExistence type="predicted"/>
<evidence type="ECO:0000256" key="1">
    <source>
        <dbReference type="ARBA" id="ARBA00023121"/>
    </source>
</evidence>
<dbReference type="InterPro" id="IPR003797">
    <property type="entry name" value="DegV"/>
</dbReference>
<keyword evidence="1" id="KW-0446">Lipid-binding</keyword>
<protein>
    <submittedName>
        <fullName evidence="2">DegV family protein</fullName>
    </submittedName>
</protein>
<dbReference type="AlphaFoldDB" id="A0A9D1Z2N6"/>
<dbReference type="Gene3D" id="3.40.50.10170">
    <property type="match status" value="1"/>
</dbReference>